<evidence type="ECO:0000313" key="3">
    <source>
        <dbReference type="Proteomes" id="UP000183788"/>
    </source>
</evidence>
<dbReference type="RefSeq" id="WP_072357597.1">
    <property type="nucleotide sequence ID" value="NZ_CP139972.1"/>
</dbReference>
<evidence type="ECO:0000313" key="4">
    <source>
        <dbReference type="Proteomes" id="UP001326715"/>
    </source>
</evidence>
<dbReference type="Proteomes" id="UP001326715">
    <property type="component" value="Chromosome"/>
</dbReference>
<dbReference type="STRING" id="1004.SAMN05661012_01093"/>
<dbReference type="EMBL" id="FPIZ01000003">
    <property type="protein sequence ID" value="SFW32151.1"/>
    <property type="molecule type" value="Genomic_DNA"/>
</dbReference>
<sequence>MVLVSCRGTESFYCIRIPDNGIGFGPGYNEKIFDIFYKRHDRNTYAGAGTAWLSVRKLRKTTGALSLPAEKPAEVSLSGGIYLLHKIGFHRAIGVR</sequence>
<reference evidence="1 3" key="1">
    <citation type="submission" date="2016-11" db="EMBL/GenBank/DDBJ databases">
        <authorList>
            <person name="Jaros S."/>
            <person name="Januszkiewicz K."/>
            <person name="Wedrychowicz H."/>
        </authorList>
    </citation>
    <scope>NUCLEOTIDE SEQUENCE [LARGE SCALE GENOMIC DNA]</scope>
    <source>
        <strain evidence="1 3">DSM 784</strain>
    </source>
</reference>
<reference evidence="2 4" key="2">
    <citation type="submission" date="2023-11" db="EMBL/GenBank/DDBJ databases">
        <title>MicrobeMod: A computational toolkit for identifying prokaryotic methylation and restriction-modification with nanopore sequencing.</title>
        <authorList>
            <person name="Crits-Christoph A."/>
            <person name="Kang S.C."/>
            <person name="Lee H."/>
            <person name="Ostrov N."/>
        </authorList>
    </citation>
    <scope>NUCLEOTIDE SEQUENCE [LARGE SCALE GENOMIC DNA]</scope>
    <source>
        <strain evidence="2 4">ATCC 23090</strain>
    </source>
</reference>
<dbReference type="InterPro" id="IPR036890">
    <property type="entry name" value="HATPase_C_sf"/>
</dbReference>
<dbReference type="SUPFAM" id="SSF55874">
    <property type="entry name" value="ATPase domain of HSP90 chaperone/DNA topoisomerase II/histidine kinase"/>
    <property type="match status" value="1"/>
</dbReference>
<gene>
    <name evidence="1" type="ORF">SAMN05661012_01093</name>
    <name evidence="2" type="ORF">SR876_05510</name>
</gene>
<evidence type="ECO:0000313" key="1">
    <source>
        <dbReference type="EMBL" id="SFW32151.1"/>
    </source>
</evidence>
<evidence type="ECO:0008006" key="5">
    <source>
        <dbReference type="Google" id="ProtNLM"/>
    </source>
</evidence>
<dbReference type="Proteomes" id="UP000183788">
    <property type="component" value="Unassembled WGS sequence"/>
</dbReference>
<protein>
    <recommendedName>
        <fullName evidence="5">Histidine kinase-, DNA gyrase B-, and HSP90-like ATPase</fullName>
    </recommendedName>
</protein>
<dbReference type="EMBL" id="CP140154">
    <property type="protein sequence ID" value="WQG90944.1"/>
    <property type="molecule type" value="Genomic_DNA"/>
</dbReference>
<dbReference type="AlphaFoldDB" id="A0A1K1N9Z6"/>
<accession>A0A1K1N9Z6</accession>
<keyword evidence="4" id="KW-1185">Reference proteome</keyword>
<dbReference type="OrthoDB" id="9766459at2"/>
<name>A0A1K1N9Z6_9BACT</name>
<proteinExistence type="predicted"/>
<evidence type="ECO:0000313" key="2">
    <source>
        <dbReference type="EMBL" id="WQG90944.1"/>
    </source>
</evidence>
<organism evidence="1 3">
    <name type="scientific">Chitinophaga sancti</name>
    <dbReference type="NCBI Taxonomy" id="1004"/>
    <lineage>
        <taxon>Bacteria</taxon>
        <taxon>Pseudomonadati</taxon>
        <taxon>Bacteroidota</taxon>
        <taxon>Chitinophagia</taxon>
        <taxon>Chitinophagales</taxon>
        <taxon>Chitinophagaceae</taxon>
        <taxon>Chitinophaga</taxon>
    </lineage>
</organism>